<reference evidence="1 2" key="1">
    <citation type="submission" date="2021-11" db="EMBL/GenBank/DDBJ databases">
        <authorList>
            <person name="Oh E.-T."/>
            <person name="Kim S.-B."/>
        </authorList>
    </citation>
    <scope>NUCLEOTIDE SEQUENCE [LARGE SCALE GENOMIC DNA]</scope>
    <source>
        <strain evidence="1 2">MMS20-SJTN17</strain>
    </source>
</reference>
<name>A0ABS8KK78_9BURK</name>
<gene>
    <name evidence="1" type="ORF">LJ655_23495</name>
</gene>
<dbReference type="RefSeq" id="WP_230563614.1">
    <property type="nucleotide sequence ID" value="NZ_JAJITC010000014.1"/>
</dbReference>
<organism evidence="1 2">
    <name type="scientific">Paraburkholderia translucens</name>
    <dbReference type="NCBI Taxonomy" id="2886945"/>
    <lineage>
        <taxon>Bacteria</taxon>
        <taxon>Pseudomonadati</taxon>
        <taxon>Pseudomonadota</taxon>
        <taxon>Betaproteobacteria</taxon>
        <taxon>Burkholderiales</taxon>
        <taxon>Burkholderiaceae</taxon>
        <taxon>Paraburkholderia</taxon>
    </lineage>
</organism>
<evidence type="ECO:0000313" key="1">
    <source>
        <dbReference type="EMBL" id="MCC8404802.1"/>
    </source>
</evidence>
<dbReference type="Proteomes" id="UP001430614">
    <property type="component" value="Unassembled WGS sequence"/>
</dbReference>
<proteinExistence type="predicted"/>
<comment type="caution">
    <text evidence="1">The sequence shown here is derived from an EMBL/GenBank/DDBJ whole genome shotgun (WGS) entry which is preliminary data.</text>
</comment>
<keyword evidence="2" id="KW-1185">Reference proteome</keyword>
<sequence length="78" mass="9013">MSGNSIRAAFQFVTGAVTQLRVRRRPLRGAPWYSQALETIATMSTNARSSSFYRWLQTMQQHETLLQSKRARQKERPA</sequence>
<dbReference type="EMBL" id="JAJITC010000014">
    <property type="protein sequence ID" value="MCC8404802.1"/>
    <property type="molecule type" value="Genomic_DNA"/>
</dbReference>
<evidence type="ECO:0000313" key="2">
    <source>
        <dbReference type="Proteomes" id="UP001430614"/>
    </source>
</evidence>
<protein>
    <submittedName>
        <fullName evidence="1">Uncharacterized protein</fullName>
    </submittedName>
</protein>
<accession>A0ABS8KK78</accession>